<dbReference type="InterPro" id="IPR005119">
    <property type="entry name" value="LysR_subst-bd"/>
</dbReference>
<keyword evidence="2" id="KW-0805">Transcription regulation</keyword>
<dbReference type="Gene3D" id="3.40.190.10">
    <property type="entry name" value="Periplasmic binding protein-like II"/>
    <property type="match status" value="2"/>
</dbReference>
<evidence type="ECO:0000313" key="6">
    <source>
        <dbReference type="EMBL" id="MFD0887016.1"/>
    </source>
</evidence>
<feature type="non-terminal residue" evidence="6">
    <location>
        <position position="248"/>
    </location>
</feature>
<dbReference type="PRINTS" id="PR00039">
    <property type="entry name" value="HTHLYSR"/>
</dbReference>
<dbReference type="SUPFAM" id="SSF53850">
    <property type="entry name" value="Periplasmic binding protein-like II"/>
    <property type="match status" value="1"/>
</dbReference>
<reference evidence="7" key="1">
    <citation type="journal article" date="2019" name="Int. J. Syst. Evol. Microbiol.">
        <title>The Global Catalogue of Microorganisms (GCM) 10K type strain sequencing project: providing services to taxonomists for standard genome sequencing and annotation.</title>
        <authorList>
            <consortium name="The Broad Institute Genomics Platform"/>
            <consortium name="The Broad Institute Genome Sequencing Center for Infectious Disease"/>
            <person name="Wu L."/>
            <person name="Ma J."/>
        </authorList>
    </citation>
    <scope>NUCLEOTIDE SEQUENCE [LARGE SCALE GENOMIC DNA]</scope>
    <source>
        <strain evidence="7">CCUG 62974</strain>
    </source>
</reference>
<dbReference type="Gene3D" id="1.10.10.10">
    <property type="entry name" value="Winged helix-like DNA-binding domain superfamily/Winged helix DNA-binding domain"/>
    <property type="match status" value="1"/>
</dbReference>
<dbReference type="Proteomes" id="UP001597024">
    <property type="component" value="Unassembled WGS sequence"/>
</dbReference>
<dbReference type="PANTHER" id="PTHR30346">
    <property type="entry name" value="TRANSCRIPTIONAL DUAL REGULATOR HCAR-RELATED"/>
    <property type="match status" value="1"/>
</dbReference>
<keyword evidence="3" id="KW-0238">DNA-binding</keyword>
<evidence type="ECO:0000256" key="1">
    <source>
        <dbReference type="ARBA" id="ARBA00009437"/>
    </source>
</evidence>
<gene>
    <name evidence="6" type="ORF">ACFQ08_20920</name>
</gene>
<evidence type="ECO:0000256" key="3">
    <source>
        <dbReference type="ARBA" id="ARBA00023125"/>
    </source>
</evidence>
<evidence type="ECO:0000256" key="4">
    <source>
        <dbReference type="ARBA" id="ARBA00023163"/>
    </source>
</evidence>
<sequence>MKLTQCAAFVAVVETGSFTQAALRLGISQSAVSHAIAALERELGVALMRRSRAGTDLTSDGRRAVHHARAVVHHAERMIKEMRGAEPCAGTLHVGTGPSFAARLLPRLLRGFEARFPSLKVIVKEGTYGQITRWLRQGVVDVGVVRNGVPELTTVPLLRERMCALLPQGHPLTAGDSVTCAQLAQVPLLVPAGEMETMAQEVFREAGVDPDVCHRIQEVGTVLAMVEEGLGAAVLPELALPNRPARTR</sequence>
<dbReference type="PROSITE" id="PS50931">
    <property type="entry name" value="HTH_LYSR"/>
    <property type="match status" value="1"/>
</dbReference>
<dbReference type="CDD" id="cd05466">
    <property type="entry name" value="PBP2_LTTR_substrate"/>
    <property type="match status" value="1"/>
</dbReference>
<accession>A0ABW3DW13</accession>
<dbReference type="PANTHER" id="PTHR30346:SF0">
    <property type="entry name" value="HCA OPERON TRANSCRIPTIONAL ACTIVATOR HCAR"/>
    <property type="match status" value="1"/>
</dbReference>
<organism evidence="6 7">
    <name type="scientific">Streptosporangium algeriense</name>
    <dbReference type="NCBI Taxonomy" id="1682748"/>
    <lineage>
        <taxon>Bacteria</taxon>
        <taxon>Bacillati</taxon>
        <taxon>Actinomycetota</taxon>
        <taxon>Actinomycetes</taxon>
        <taxon>Streptosporangiales</taxon>
        <taxon>Streptosporangiaceae</taxon>
        <taxon>Streptosporangium</taxon>
    </lineage>
</organism>
<evidence type="ECO:0000256" key="2">
    <source>
        <dbReference type="ARBA" id="ARBA00023015"/>
    </source>
</evidence>
<keyword evidence="7" id="KW-1185">Reference proteome</keyword>
<comment type="caution">
    <text evidence="6">The sequence shown here is derived from an EMBL/GenBank/DDBJ whole genome shotgun (WGS) entry which is preliminary data.</text>
</comment>
<evidence type="ECO:0000313" key="7">
    <source>
        <dbReference type="Proteomes" id="UP001597024"/>
    </source>
</evidence>
<dbReference type="Pfam" id="PF03466">
    <property type="entry name" value="LysR_substrate"/>
    <property type="match status" value="1"/>
</dbReference>
<dbReference type="Pfam" id="PF00126">
    <property type="entry name" value="HTH_1"/>
    <property type="match status" value="1"/>
</dbReference>
<feature type="domain" description="HTH lysR-type" evidence="5">
    <location>
        <begin position="1"/>
        <end position="58"/>
    </location>
</feature>
<proteinExistence type="inferred from homology"/>
<comment type="similarity">
    <text evidence="1">Belongs to the LysR transcriptional regulatory family.</text>
</comment>
<dbReference type="SUPFAM" id="SSF46785">
    <property type="entry name" value="Winged helix' DNA-binding domain"/>
    <property type="match status" value="1"/>
</dbReference>
<evidence type="ECO:0000259" key="5">
    <source>
        <dbReference type="PROSITE" id="PS50931"/>
    </source>
</evidence>
<dbReference type="InterPro" id="IPR036388">
    <property type="entry name" value="WH-like_DNA-bd_sf"/>
</dbReference>
<dbReference type="InterPro" id="IPR000847">
    <property type="entry name" value="LysR_HTH_N"/>
</dbReference>
<name>A0ABW3DW13_9ACTN</name>
<protein>
    <submittedName>
        <fullName evidence="6">LysR family transcriptional regulator</fullName>
    </submittedName>
</protein>
<dbReference type="EMBL" id="JBHTHX010000785">
    <property type="protein sequence ID" value="MFD0887016.1"/>
    <property type="molecule type" value="Genomic_DNA"/>
</dbReference>
<dbReference type="InterPro" id="IPR036390">
    <property type="entry name" value="WH_DNA-bd_sf"/>
</dbReference>
<keyword evidence="4" id="KW-0804">Transcription</keyword>